<organism evidence="1 2">
    <name type="scientific">Rufibacter quisquiliarum</name>
    <dbReference type="NCBI Taxonomy" id="1549639"/>
    <lineage>
        <taxon>Bacteria</taxon>
        <taxon>Pseudomonadati</taxon>
        <taxon>Bacteroidota</taxon>
        <taxon>Cytophagia</taxon>
        <taxon>Cytophagales</taxon>
        <taxon>Hymenobacteraceae</taxon>
        <taxon>Rufibacter</taxon>
    </lineage>
</organism>
<dbReference type="InterPro" id="IPR036583">
    <property type="entry name" value="23S_rRNA_IVS_sf"/>
</dbReference>
<dbReference type="AlphaFoldDB" id="A0A839GLF2"/>
<accession>A0A839GLF2</accession>
<evidence type="ECO:0000313" key="2">
    <source>
        <dbReference type="Proteomes" id="UP000563094"/>
    </source>
</evidence>
<evidence type="ECO:0000313" key="1">
    <source>
        <dbReference type="EMBL" id="MBA9076415.1"/>
    </source>
</evidence>
<reference evidence="1 2" key="1">
    <citation type="submission" date="2020-08" db="EMBL/GenBank/DDBJ databases">
        <title>Genomic Encyclopedia of Type Strains, Phase IV (KMG-IV): sequencing the most valuable type-strain genomes for metagenomic binning, comparative biology and taxonomic classification.</title>
        <authorList>
            <person name="Goeker M."/>
        </authorList>
    </citation>
    <scope>NUCLEOTIDE SEQUENCE [LARGE SCALE GENOMIC DNA]</scope>
    <source>
        <strain evidence="1 2">DSM 29854</strain>
    </source>
</reference>
<name>A0A839GLF2_9BACT</name>
<dbReference type="NCBIfam" id="TIGR02436">
    <property type="entry name" value="four helix bundle protein"/>
    <property type="match status" value="1"/>
</dbReference>
<gene>
    <name evidence="1" type="ORF">FHS90_001119</name>
</gene>
<dbReference type="Proteomes" id="UP000563094">
    <property type="component" value="Unassembled WGS sequence"/>
</dbReference>
<keyword evidence="2" id="KW-1185">Reference proteome</keyword>
<dbReference type="Pfam" id="PF05635">
    <property type="entry name" value="23S_rRNA_IVP"/>
    <property type="match status" value="1"/>
</dbReference>
<dbReference type="SUPFAM" id="SSF158446">
    <property type="entry name" value="IVS-encoded protein-like"/>
    <property type="match status" value="1"/>
</dbReference>
<protein>
    <submittedName>
        <fullName evidence="1">Four helix bundle protein</fullName>
    </submittedName>
</protein>
<sequence length="126" mass="14530">MRAYTDLDVWKKARVLASSVYRLSRSFPKEELFGLTLQIRRAAVSIVSNIAEGCGRQTTKDAVNFFYFSRGSLFEVETQLYVAFDENYISEEQLKVALEEVMNCKKLLHGFINYYRGLPPKSQQAE</sequence>
<dbReference type="EMBL" id="JACJIQ010000003">
    <property type="protein sequence ID" value="MBA9076415.1"/>
    <property type="molecule type" value="Genomic_DNA"/>
</dbReference>
<dbReference type="InterPro" id="IPR012657">
    <property type="entry name" value="23S_rRNA-intervening_sequence"/>
</dbReference>
<dbReference type="PANTHER" id="PTHR38471">
    <property type="entry name" value="FOUR HELIX BUNDLE PROTEIN"/>
    <property type="match status" value="1"/>
</dbReference>
<dbReference type="Gene3D" id="1.20.1440.60">
    <property type="entry name" value="23S rRNA-intervening sequence"/>
    <property type="match status" value="1"/>
</dbReference>
<dbReference type="RefSeq" id="WP_182512259.1">
    <property type="nucleotide sequence ID" value="NZ_JACJIQ010000003.1"/>
</dbReference>
<proteinExistence type="predicted"/>
<comment type="caution">
    <text evidence="1">The sequence shown here is derived from an EMBL/GenBank/DDBJ whole genome shotgun (WGS) entry which is preliminary data.</text>
</comment>
<dbReference type="PANTHER" id="PTHR38471:SF2">
    <property type="entry name" value="FOUR HELIX BUNDLE PROTEIN"/>
    <property type="match status" value="1"/>
</dbReference>
<dbReference type="CDD" id="cd16377">
    <property type="entry name" value="23S_rRNA_IVP_like"/>
    <property type="match status" value="1"/>
</dbReference>